<comment type="subcellular location">
    <subcellularLocation>
        <location evidence="1">Membrane</location>
        <topology evidence="1">Multi-pass membrane protein</topology>
    </subcellularLocation>
</comment>
<evidence type="ECO:0000256" key="3">
    <source>
        <dbReference type="ARBA" id="ARBA00022989"/>
    </source>
</evidence>
<feature type="transmembrane region" description="Helical" evidence="5">
    <location>
        <begin position="85"/>
        <end position="107"/>
    </location>
</feature>
<keyword evidence="3 5" id="KW-1133">Transmembrane helix</keyword>
<protein>
    <submittedName>
        <fullName evidence="6">RTA1 like protein-domain-containing protein</fullName>
    </submittedName>
</protein>
<feature type="transmembrane region" description="Helical" evidence="5">
    <location>
        <begin position="27"/>
        <end position="45"/>
    </location>
</feature>
<keyword evidence="2 5" id="KW-0812">Transmembrane</keyword>
<accession>A0A2T2ZRW7</accession>
<evidence type="ECO:0000313" key="7">
    <source>
        <dbReference type="Proteomes" id="UP000241462"/>
    </source>
</evidence>
<dbReference type="Pfam" id="PF04479">
    <property type="entry name" value="RTA1"/>
    <property type="match status" value="1"/>
</dbReference>
<keyword evidence="4 5" id="KW-0472">Membrane</keyword>
<dbReference type="InterPro" id="IPR007568">
    <property type="entry name" value="RTA1"/>
</dbReference>
<evidence type="ECO:0000256" key="5">
    <source>
        <dbReference type="SAM" id="Phobius"/>
    </source>
</evidence>
<dbReference type="InParanoid" id="A0A2T2ZRW7"/>
<proteinExistence type="predicted"/>
<dbReference type="PANTHER" id="PTHR31465">
    <property type="entry name" value="PROTEIN RTA1-RELATED"/>
    <property type="match status" value="1"/>
</dbReference>
<dbReference type="OrthoDB" id="3358017at2759"/>
<dbReference type="GO" id="GO:0000324">
    <property type="term" value="C:fungal-type vacuole"/>
    <property type="evidence" value="ECO:0007669"/>
    <property type="project" value="TreeGrafter"/>
</dbReference>
<evidence type="ECO:0000256" key="4">
    <source>
        <dbReference type="ARBA" id="ARBA00023136"/>
    </source>
</evidence>
<reference evidence="6 7" key="1">
    <citation type="journal article" date="2018" name="Mycol. Prog.">
        <title>Coniella lustricola, a new species from submerged detritus.</title>
        <authorList>
            <person name="Raudabaugh D.B."/>
            <person name="Iturriaga T."/>
            <person name="Carver A."/>
            <person name="Mondo S."/>
            <person name="Pangilinan J."/>
            <person name="Lipzen A."/>
            <person name="He G."/>
            <person name="Amirebrahimi M."/>
            <person name="Grigoriev I.V."/>
            <person name="Miller A.N."/>
        </authorList>
    </citation>
    <scope>NUCLEOTIDE SEQUENCE [LARGE SCALE GENOMIC DNA]</scope>
    <source>
        <strain evidence="6 7">B22-T-1</strain>
    </source>
</reference>
<gene>
    <name evidence="6" type="ORF">BD289DRAFT_226456</name>
</gene>
<dbReference type="STRING" id="2025994.A0A2T2ZRW7"/>
<feature type="transmembrane region" description="Helical" evidence="5">
    <location>
        <begin position="52"/>
        <end position="73"/>
    </location>
</feature>
<dbReference type="EMBL" id="KZ678893">
    <property type="protein sequence ID" value="PSR74231.1"/>
    <property type="molecule type" value="Genomic_DNA"/>
</dbReference>
<name>A0A2T2ZRW7_9PEZI</name>
<dbReference type="Proteomes" id="UP000241462">
    <property type="component" value="Unassembled WGS sequence"/>
</dbReference>
<sequence>MPGDCTEVSAYCPVSATTLGYYPNKPLNIFIAVAFGLAALITLVVGIWKRTWAYMGFIVAGTVLELAGYGGRIALSANPWNQQAFETQICAIILAPTLICISIYLTLKHLCLAFSPAGALTPRVRPALLPFLFVPADVSCLLVQAIGGALAASAGHSAATLNEPLLRAGNHAIIAGIALQVVVLLVFGALSADYWLRARRLVKTAGADAGAVAMWHDKRVRMFVGAMVGAYCCVQIRCVYRVAEMAGGWGNPIMQDQPSFTVLDSFMMLITVWLLACFPPGVFFPAMVSDPEP</sequence>
<evidence type="ECO:0000256" key="2">
    <source>
        <dbReference type="ARBA" id="ARBA00022692"/>
    </source>
</evidence>
<dbReference type="PANTHER" id="PTHR31465:SF8">
    <property type="entry name" value="DOMAIN PROTEIN, PUTATIVE (AFU_ORTHOLOGUE AFUA_6G14140)-RELATED"/>
    <property type="match status" value="1"/>
</dbReference>
<feature type="transmembrane region" description="Helical" evidence="5">
    <location>
        <begin position="128"/>
        <end position="152"/>
    </location>
</feature>
<feature type="transmembrane region" description="Helical" evidence="5">
    <location>
        <begin position="263"/>
        <end position="288"/>
    </location>
</feature>
<evidence type="ECO:0000313" key="6">
    <source>
        <dbReference type="EMBL" id="PSR74231.1"/>
    </source>
</evidence>
<feature type="transmembrane region" description="Helical" evidence="5">
    <location>
        <begin position="172"/>
        <end position="196"/>
    </location>
</feature>
<evidence type="ECO:0000256" key="1">
    <source>
        <dbReference type="ARBA" id="ARBA00004141"/>
    </source>
</evidence>
<dbReference type="AlphaFoldDB" id="A0A2T2ZRW7"/>
<organism evidence="6 7">
    <name type="scientific">Coniella lustricola</name>
    <dbReference type="NCBI Taxonomy" id="2025994"/>
    <lineage>
        <taxon>Eukaryota</taxon>
        <taxon>Fungi</taxon>
        <taxon>Dikarya</taxon>
        <taxon>Ascomycota</taxon>
        <taxon>Pezizomycotina</taxon>
        <taxon>Sordariomycetes</taxon>
        <taxon>Sordariomycetidae</taxon>
        <taxon>Diaporthales</taxon>
        <taxon>Schizoparmaceae</taxon>
        <taxon>Coniella</taxon>
    </lineage>
</organism>
<keyword evidence="7" id="KW-1185">Reference proteome</keyword>
<dbReference type="GO" id="GO:0005886">
    <property type="term" value="C:plasma membrane"/>
    <property type="evidence" value="ECO:0007669"/>
    <property type="project" value="TreeGrafter"/>
</dbReference>